<organism evidence="2 3">
    <name type="scientific">Alkalicoccus saliphilus</name>
    <dbReference type="NCBI Taxonomy" id="200989"/>
    <lineage>
        <taxon>Bacteria</taxon>
        <taxon>Bacillati</taxon>
        <taxon>Bacillota</taxon>
        <taxon>Bacilli</taxon>
        <taxon>Bacillales</taxon>
        <taxon>Bacillaceae</taxon>
        <taxon>Alkalicoccus</taxon>
    </lineage>
</organism>
<proteinExistence type="predicted"/>
<dbReference type="PANTHER" id="PTHR43798:SF33">
    <property type="entry name" value="HYDROLASE, PUTATIVE (AFU_ORTHOLOGUE AFUA_2G14860)-RELATED"/>
    <property type="match status" value="1"/>
</dbReference>
<dbReference type="InterPro" id="IPR000073">
    <property type="entry name" value="AB_hydrolase_1"/>
</dbReference>
<evidence type="ECO:0000313" key="3">
    <source>
        <dbReference type="Proteomes" id="UP000240509"/>
    </source>
</evidence>
<dbReference type="PRINTS" id="PR00111">
    <property type="entry name" value="ABHYDROLASE"/>
</dbReference>
<protein>
    <submittedName>
        <fullName evidence="2">Oxidoreductase</fullName>
    </submittedName>
</protein>
<evidence type="ECO:0000313" key="2">
    <source>
        <dbReference type="EMBL" id="PTL39067.1"/>
    </source>
</evidence>
<evidence type="ECO:0000259" key="1">
    <source>
        <dbReference type="Pfam" id="PF00561"/>
    </source>
</evidence>
<accession>A0A2T4U6P7</accession>
<dbReference type="GO" id="GO:0003824">
    <property type="term" value="F:catalytic activity"/>
    <property type="evidence" value="ECO:0007669"/>
    <property type="project" value="InterPro"/>
</dbReference>
<dbReference type="SUPFAM" id="SSF53474">
    <property type="entry name" value="alpha/beta-Hydrolases"/>
    <property type="match status" value="1"/>
</dbReference>
<dbReference type="PANTHER" id="PTHR43798">
    <property type="entry name" value="MONOACYLGLYCEROL LIPASE"/>
    <property type="match status" value="1"/>
</dbReference>
<dbReference type="Pfam" id="PF00561">
    <property type="entry name" value="Abhydrolase_1"/>
    <property type="match status" value="1"/>
</dbReference>
<sequence>MTNKTMTAEEFKQRQQSVTLDGIVDEPVKVNYTDVGSGPVIMLLHGIPTWSYLYQAVIPELEKEYRVISPDLLGYGFSDQRDRFDRSLHVQAKLVVRLMEKLELEQIHLVAHDIGGGVGLLLALNEQERINKLVLSNTVAYDSWPIEDMLMMGHPSGKNKTSQEIEDFLSNGYKDMFSHQEQLTSTFLKGIMEPYLHEEGKVSLVRNASALNTNETTSFTHKLPNIQHDVLLLWGTKDPWQPVETGEELEKDLPKGQLVRIDHASHWLPQEAPEEFAAEIKKFIKEEI</sequence>
<feature type="domain" description="AB hydrolase-1" evidence="1">
    <location>
        <begin position="39"/>
        <end position="269"/>
    </location>
</feature>
<name>A0A2T4U6P7_9BACI</name>
<dbReference type="PRINTS" id="PR00412">
    <property type="entry name" value="EPOXHYDRLASE"/>
</dbReference>
<dbReference type="GO" id="GO:0016020">
    <property type="term" value="C:membrane"/>
    <property type="evidence" value="ECO:0007669"/>
    <property type="project" value="TreeGrafter"/>
</dbReference>
<dbReference type="InterPro" id="IPR050266">
    <property type="entry name" value="AB_hydrolase_sf"/>
</dbReference>
<gene>
    <name evidence="2" type="ORF">C6Y45_07750</name>
</gene>
<dbReference type="EMBL" id="PZJJ01000010">
    <property type="protein sequence ID" value="PTL39067.1"/>
    <property type="molecule type" value="Genomic_DNA"/>
</dbReference>
<dbReference type="Proteomes" id="UP000240509">
    <property type="component" value="Unassembled WGS sequence"/>
</dbReference>
<dbReference type="AlphaFoldDB" id="A0A2T4U6P7"/>
<dbReference type="RefSeq" id="WP_107584668.1">
    <property type="nucleotide sequence ID" value="NZ_PZJJ01000010.1"/>
</dbReference>
<keyword evidence="3" id="KW-1185">Reference proteome</keyword>
<dbReference type="InterPro" id="IPR029058">
    <property type="entry name" value="AB_hydrolase_fold"/>
</dbReference>
<comment type="caution">
    <text evidence="2">The sequence shown here is derived from an EMBL/GenBank/DDBJ whole genome shotgun (WGS) entry which is preliminary data.</text>
</comment>
<dbReference type="InterPro" id="IPR000639">
    <property type="entry name" value="Epox_hydrolase-like"/>
</dbReference>
<dbReference type="OrthoDB" id="9797695at2"/>
<dbReference type="Gene3D" id="3.40.50.1820">
    <property type="entry name" value="alpha/beta hydrolase"/>
    <property type="match status" value="1"/>
</dbReference>
<reference evidence="2 3" key="1">
    <citation type="submission" date="2018-03" db="EMBL/GenBank/DDBJ databases">
        <title>Alkalicoccus saliphilus sp. nov., isolated from a mineral pool.</title>
        <authorList>
            <person name="Zhao B."/>
        </authorList>
    </citation>
    <scope>NUCLEOTIDE SEQUENCE [LARGE SCALE GENOMIC DNA]</scope>
    <source>
        <strain evidence="2 3">6AG</strain>
    </source>
</reference>